<evidence type="ECO:0000313" key="1">
    <source>
        <dbReference type="EMBL" id="QRC98144.1"/>
    </source>
</evidence>
<proteinExistence type="predicted"/>
<reference evidence="2" key="1">
    <citation type="journal article" date="2021" name="BMC Genomics">
        <title>Chromosome-level genome assembly and manually-curated proteome of model necrotroph Parastagonospora nodorum Sn15 reveals a genome-wide trove of candidate effector homologs, and redundancy of virulence-related functions within an accessory chromosome.</title>
        <authorList>
            <person name="Bertazzoni S."/>
            <person name="Jones D.A.B."/>
            <person name="Phan H.T."/>
            <person name="Tan K.-C."/>
            <person name="Hane J.K."/>
        </authorList>
    </citation>
    <scope>NUCLEOTIDE SEQUENCE [LARGE SCALE GENOMIC DNA]</scope>
    <source>
        <strain evidence="2">SN15 / ATCC MYA-4574 / FGSC 10173)</strain>
    </source>
</reference>
<dbReference type="Proteomes" id="UP000663193">
    <property type="component" value="Chromosome 8"/>
</dbReference>
<protein>
    <submittedName>
        <fullName evidence="1">Uncharacterized protein</fullName>
    </submittedName>
</protein>
<keyword evidence="2" id="KW-1185">Reference proteome</keyword>
<dbReference type="VEuPathDB" id="FungiDB:JI435_411610"/>
<organism evidence="1 2">
    <name type="scientific">Phaeosphaeria nodorum (strain SN15 / ATCC MYA-4574 / FGSC 10173)</name>
    <name type="common">Glume blotch fungus</name>
    <name type="synonym">Parastagonospora nodorum</name>
    <dbReference type="NCBI Taxonomy" id="321614"/>
    <lineage>
        <taxon>Eukaryota</taxon>
        <taxon>Fungi</taxon>
        <taxon>Dikarya</taxon>
        <taxon>Ascomycota</taxon>
        <taxon>Pezizomycotina</taxon>
        <taxon>Dothideomycetes</taxon>
        <taxon>Pleosporomycetidae</taxon>
        <taxon>Pleosporales</taxon>
        <taxon>Pleosporineae</taxon>
        <taxon>Phaeosphaeriaceae</taxon>
        <taxon>Parastagonospora</taxon>
    </lineage>
</organism>
<evidence type="ECO:0000313" key="2">
    <source>
        <dbReference type="Proteomes" id="UP000663193"/>
    </source>
</evidence>
<dbReference type="AlphaFoldDB" id="A0A7U2I1B2"/>
<sequence>MGRRDGKLGVFDARWVRVYCDPVALPPKDLSKPRSRLRFYFHSGVVRTAIASKHSALFLLMLPSRVPPTALARSVPASIA</sequence>
<name>A0A7U2I1B2_PHANO</name>
<gene>
    <name evidence="1" type="ORF">JI435_411610</name>
</gene>
<accession>A0A7U2I1B2</accession>
<dbReference type="EMBL" id="CP069030">
    <property type="protein sequence ID" value="QRC98144.1"/>
    <property type="molecule type" value="Genomic_DNA"/>
</dbReference>